<keyword evidence="3" id="KW-1185">Reference proteome</keyword>
<evidence type="ECO:0000313" key="3">
    <source>
        <dbReference type="Proteomes" id="UP000887116"/>
    </source>
</evidence>
<reference evidence="2" key="1">
    <citation type="submission" date="2020-07" db="EMBL/GenBank/DDBJ databases">
        <title>Multicomponent nature underlies the extraordinary mechanical properties of spider dragline silk.</title>
        <authorList>
            <person name="Kono N."/>
            <person name="Nakamura H."/>
            <person name="Mori M."/>
            <person name="Yoshida Y."/>
            <person name="Ohtoshi R."/>
            <person name="Malay A.D."/>
            <person name="Moran D.A.P."/>
            <person name="Tomita M."/>
            <person name="Numata K."/>
            <person name="Arakawa K."/>
        </authorList>
    </citation>
    <scope>NUCLEOTIDE SEQUENCE</scope>
</reference>
<feature type="compositionally biased region" description="Polar residues" evidence="1">
    <location>
        <begin position="17"/>
        <end position="26"/>
    </location>
</feature>
<sequence>MNNVRDERSVCGPTWHVPSSSSSWMKTDNRDNKQRQIEKCTTNALSCQLYVYCVVILLHREGLIAPYTAVLYFSAIHCPHM</sequence>
<gene>
    <name evidence="2" type="ORF">TNCT_424031</name>
</gene>
<dbReference type="EMBL" id="BMAO01015143">
    <property type="protein sequence ID" value="GFQ99673.1"/>
    <property type="molecule type" value="Genomic_DNA"/>
</dbReference>
<comment type="caution">
    <text evidence="2">The sequence shown here is derived from an EMBL/GenBank/DDBJ whole genome shotgun (WGS) entry which is preliminary data.</text>
</comment>
<dbReference type="AlphaFoldDB" id="A0A8X6HB23"/>
<proteinExistence type="predicted"/>
<organism evidence="2 3">
    <name type="scientific">Trichonephila clavata</name>
    <name type="common">Joro spider</name>
    <name type="synonym">Nephila clavata</name>
    <dbReference type="NCBI Taxonomy" id="2740835"/>
    <lineage>
        <taxon>Eukaryota</taxon>
        <taxon>Metazoa</taxon>
        <taxon>Ecdysozoa</taxon>
        <taxon>Arthropoda</taxon>
        <taxon>Chelicerata</taxon>
        <taxon>Arachnida</taxon>
        <taxon>Araneae</taxon>
        <taxon>Araneomorphae</taxon>
        <taxon>Entelegynae</taxon>
        <taxon>Araneoidea</taxon>
        <taxon>Nephilidae</taxon>
        <taxon>Trichonephila</taxon>
    </lineage>
</organism>
<evidence type="ECO:0000313" key="2">
    <source>
        <dbReference type="EMBL" id="GFQ99673.1"/>
    </source>
</evidence>
<evidence type="ECO:0000256" key="1">
    <source>
        <dbReference type="SAM" id="MobiDB-lite"/>
    </source>
</evidence>
<name>A0A8X6HB23_TRICU</name>
<dbReference type="Proteomes" id="UP000887116">
    <property type="component" value="Unassembled WGS sequence"/>
</dbReference>
<protein>
    <submittedName>
        <fullName evidence="2">Uncharacterized protein</fullName>
    </submittedName>
</protein>
<feature type="region of interest" description="Disordered" evidence="1">
    <location>
        <begin position="1"/>
        <end position="29"/>
    </location>
</feature>
<accession>A0A8X6HB23</accession>